<feature type="compositionally biased region" description="Low complexity" evidence="1">
    <location>
        <begin position="9"/>
        <end position="22"/>
    </location>
</feature>
<keyword evidence="2" id="KW-0472">Membrane</keyword>
<keyword evidence="2" id="KW-1133">Transmembrane helix</keyword>
<keyword evidence="2" id="KW-0812">Transmembrane</keyword>
<evidence type="ECO:0000313" key="4">
    <source>
        <dbReference type="Proteomes" id="UP000694397"/>
    </source>
</evidence>
<dbReference type="Ensembl" id="ENSSFOT00015005690.2">
    <property type="protein sequence ID" value="ENSSFOP00015005600.2"/>
    <property type="gene ID" value="ENSSFOG00015003591.2"/>
</dbReference>
<gene>
    <name evidence="3" type="primary">si:ch211-1e14.1</name>
</gene>
<dbReference type="Proteomes" id="UP000694397">
    <property type="component" value="Chromosome 5"/>
</dbReference>
<feature type="region of interest" description="Disordered" evidence="1">
    <location>
        <begin position="1227"/>
        <end position="1451"/>
    </location>
</feature>
<name>A0A8C9QW42_SCLFO</name>
<keyword evidence="4" id="KW-1185">Reference proteome</keyword>
<feature type="compositionally biased region" description="Polar residues" evidence="1">
    <location>
        <begin position="124"/>
        <end position="140"/>
    </location>
</feature>
<feature type="region of interest" description="Disordered" evidence="1">
    <location>
        <begin position="1"/>
        <end position="43"/>
    </location>
</feature>
<accession>A0A8C9QW42</accession>
<feature type="compositionally biased region" description="Basic and acidic residues" evidence="1">
    <location>
        <begin position="182"/>
        <end position="192"/>
    </location>
</feature>
<feature type="compositionally biased region" description="Polar residues" evidence="1">
    <location>
        <begin position="395"/>
        <end position="407"/>
    </location>
</feature>
<dbReference type="PANTHER" id="PTHR21590">
    <property type="entry name" value="SEA DOMAIN-CONTAINING PROTEIN"/>
    <property type="match status" value="1"/>
</dbReference>
<feature type="compositionally biased region" description="Polar residues" evidence="1">
    <location>
        <begin position="23"/>
        <end position="39"/>
    </location>
</feature>
<feature type="transmembrane region" description="Helical" evidence="2">
    <location>
        <begin position="951"/>
        <end position="973"/>
    </location>
</feature>
<reference evidence="3" key="3">
    <citation type="submission" date="2025-09" db="UniProtKB">
        <authorList>
            <consortium name="Ensembl"/>
        </authorList>
    </citation>
    <scope>IDENTIFICATION</scope>
</reference>
<dbReference type="PANTHER" id="PTHR21590:SF4">
    <property type="entry name" value="UPF0606 PROTEIN KIAA1549"/>
    <property type="match status" value="1"/>
</dbReference>
<feature type="region of interest" description="Disordered" evidence="1">
    <location>
        <begin position="124"/>
        <end position="149"/>
    </location>
</feature>
<dbReference type="InterPro" id="IPR024606">
    <property type="entry name" value="KIAA1549"/>
</dbReference>
<proteinExistence type="predicted"/>
<feature type="compositionally biased region" description="Low complexity" evidence="1">
    <location>
        <begin position="1044"/>
        <end position="1060"/>
    </location>
</feature>
<feature type="compositionally biased region" description="Basic residues" evidence="1">
    <location>
        <begin position="1244"/>
        <end position="1257"/>
    </location>
</feature>
<evidence type="ECO:0000313" key="3">
    <source>
        <dbReference type="Ensembl" id="ENSSFOP00015005600.2"/>
    </source>
</evidence>
<feature type="compositionally biased region" description="Pro residues" evidence="1">
    <location>
        <begin position="1313"/>
        <end position="1331"/>
    </location>
</feature>
<dbReference type="Pfam" id="PF12877">
    <property type="entry name" value="KIAA1549"/>
    <property type="match status" value="1"/>
</dbReference>
<sequence length="1543" mass="166695">MMELHKPFSSSSSSIQASGHSSLPSETAVSLLDSLQTQDGRPVESGVPPFLPNHGNTAVNIASSYQGLLLTQSSGSQALQVMYPSVLDHPSTSPPLFSDSVPILGPAIAHGDQLKPTAENSISIMEDSSSTPASHLSPPSGTGILDLHGMNGTAHSSVAQGIHLLLNPPEMVAPSQVPLSRPHTDTAPDKKNLVPPEEFYPTNTMEANWGSGDYLESLSFMGSEDELSLVTSVVFNTYDFDASTTEAYDTSFPSRVVLPLSSRHISNSPTPAVAFGANLRTDELSLGHSSYAHPTSKPPVTSPNGVMKPPPDFDWTDPFSIEPTEILLPDMNSLEYYTTLLAKENISVAEQRNKQTSSKNVPHVSIRSSQVMPNSPFTVDLGHVSSSHNNSFFAEQSSTDISGSEPDSSSDDLTNDPVNGPEHLLEPSVVPTSYSVVWGSLASTTIQVDVVLPSMVRTTSSSPAVSVQQPSDTLSLPVWLSISPTSTGTPTLHPTTFIPTSMLAVSSEDMSPPAGPLSTKSVPSLTAMSDQSFIPEATRTETPVMVADEHLTTVSSRGTTATASNKTVTTRMYNLSTLSTTSIAPLTTTARTALSTPARQYLCNITRVDSYLVRVGFPVDSTVGYAKSHLREILRSEFNRSVELQVLKAPPNFIFRVVSGPVLYTAAAVINVLRQSARSSPVAQTASPVYAPPDLQYQVHSVLQFVPSHLDIRMCSFSERVEKGLTMAYAEVRRRSHEPGDFMIQIMNITMNTPKAQRQQRAPVDITFAVRDASGYLKGSEVSGHLRLLSMVEFSFYLGFPVLQIADVPFYRQRSTTRSSAHVAQLFLLGVLDQRVNERTFQARMERRLALLLGEVLGTPRRWRRATSVGNNSVQIVRTSRLEGSDHPLEMVYFVEGPTGERLPAIAASGLLNRLDVQRAAIVLGYRVQGTLAQPVERVAAPPSETQNNNLWIIVGVVVPVVVVVIIIVILYWKLCRSDKLEFQPDAVSIQQRQKLQTPSVKGFDFAKLHLGQHSKDDIMVIQEPAPLPVPVKEMTPSENGDVPTPKSKASSTKAPAAAARCRGRISPSDGDSVGSDASSGRGSADESARPSLLSCKLTSPGLNLAPAPVPLNKSSASIFEHVDRMPRPSDATRRSGNKIQLIAMQPMPAPSQESSSITERVVETTSINKEIQVALRHKSEIEHHRNKIRLRAKRKGHYDFPVMDDIVDGFESKDVYQKAQLQIDRILDPDAQMPSVFMEPRKSGRGRRSPKQRKKPPQSSDLVDADSDRLIPENDANYRKFPGVNNVAYVSDPDQPPELQTPSPTDDVFAPGSPPPGHAPPPPPYVPPQPSIEEARQQMHSLLDDAFALVSPTSQGSAPGVALPGVTPGASPPCRTPRGPTRYTEPGVSPSAGQGPLHRQGLAPSYPPQGEQVRGEQIQSDALFSSRALYPEELPSSARPRPVGGTAGAQLHHLTQVGLSSQMGGLSFPEYSSSWALQMPRNSQREPSAPPAHLDPSGTGYPSAPPEETSPPNHTSASLIKAIREELMRLSQKQSATASYHS</sequence>
<evidence type="ECO:0000256" key="2">
    <source>
        <dbReference type="SAM" id="Phobius"/>
    </source>
</evidence>
<reference evidence="3 4" key="1">
    <citation type="submission" date="2019-04" db="EMBL/GenBank/DDBJ databases">
        <authorList>
            <consortium name="Wellcome Sanger Institute Data Sharing"/>
        </authorList>
    </citation>
    <scope>NUCLEOTIDE SEQUENCE [LARGE SCALE GENOMIC DNA]</scope>
</reference>
<feature type="compositionally biased region" description="Basic and acidic residues" evidence="1">
    <location>
        <begin position="1267"/>
        <end position="1279"/>
    </location>
</feature>
<protein>
    <submittedName>
        <fullName evidence="3">UPF0606 protein KIAA1549-like</fullName>
    </submittedName>
</protein>
<feature type="region of interest" description="Disordered" evidence="1">
    <location>
        <begin position="174"/>
        <end position="195"/>
    </location>
</feature>
<feature type="region of interest" description="Disordered" evidence="1">
    <location>
        <begin position="1478"/>
        <end position="1522"/>
    </location>
</feature>
<feature type="compositionally biased region" description="Low complexity" evidence="1">
    <location>
        <begin position="1067"/>
        <end position="1083"/>
    </location>
</feature>
<feature type="region of interest" description="Disordered" evidence="1">
    <location>
        <begin position="1030"/>
        <end position="1092"/>
    </location>
</feature>
<dbReference type="GeneTree" id="ENSGT00530000063472"/>
<feature type="region of interest" description="Disordered" evidence="1">
    <location>
        <begin position="395"/>
        <end position="426"/>
    </location>
</feature>
<organism evidence="3 4">
    <name type="scientific">Scleropages formosus</name>
    <name type="common">Asian bonytongue</name>
    <name type="synonym">Osteoglossum formosum</name>
    <dbReference type="NCBI Taxonomy" id="113540"/>
    <lineage>
        <taxon>Eukaryota</taxon>
        <taxon>Metazoa</taxon>
        <taxon>Chordata</taxon>
        <taxon>Craniata</taxon>
        <taxon>Vertebrata</taxon>
        <taxon>Euteleostomi</taxon>
        <taxon>Actinopterygii</taxon>
        <taxon>Neopterygii</taxon>
        <taxon>Teleostei</taxon>
        <taxon>Osteoglossocephala</taxon>
        <taxon>Osteoglossomorpha</taxon>
        <taxon>Osteoglossiformes</taxon>
        <taxon>Osteoglossidae</taxon>
        <taxon>Scleropages</taxon>
    </lineage>
</organism>
<feature type="compositionally biased region" description="Polar residues" evidence="1">
    <location>
        <begin position="1478"/>
        <end position="1487"/>
    </location>
</feature>
<reference evidence="3" key="2">
    <citation type="submission" date="2025-08" db="UniProtKB">
        <authorList>
            <consortium name="Ensembl"/>
        </authorList>
    </citation>
    <scope>IDENTIFICATION</scope>
</reference>
<evidence type="ECO:0000256" key="1">
    <source>
        <dbReference type="SAM" id="MobiDB-lite"/>
    </source>
</evidence>